<dbReference type="EMBL" id="JAHLQF010000002">
    <property type="protein sequence ID" value="MBU5484675.1"/>
    <property type="molecule type" value="Genomic_DNA"/>
</dbReference>
<dbReference type="SMART" id="SM00448">
    <property type="entry name" value="REC"/>
    <property type="match status" value="1"/>
</dbReference>
<dbReference type="PANTHER" id="PTHR44591:SF3">
    <property type="entry name" value="RESPONSE REGULATORY DOMAIN-CONTAINING PROTEIN"/>
    <property type="match status" value="1"/>
</dbReference>
<protein>
    <submittedName>
        <fullName evidence="4">Response regulator</fullName>
    </submittedName>
</protein>
<sequence>MKILIIDDSSFSQKVTNNLLKKYLQDFSVHFAGDGQEGYEKYKDLNPDYTFVDLLMPKVNGMELIKKIKKEDKNAKIVVISADVQVSVKEEAEQLGIMTFINKPFNDDKAKLVSQLIRNDINE</sequence>
<dbReference type="Proteomes" id="UP000726170">
    <property type="component" value="Unassembled WGS sequence"/>
</dbReference>
<evidence type="ECO:0000313" key="5">
    <source>
        <dbReference type="Proteomes" id="UP000726170"/>
    </source>
</evidence>
<feature type="domain" description="Response regulatory" evidence="3">
    <location>
        <begin position="2"/>
        <end position="118"/>
    </location>
</feature>
<accession>A0ABS6EJP8</accession>
<gene>
    <name evidence="4" type="ORF">KQI86_10055</name>
</gene>
<comment type="caution">
    <text evidence="4">The sequence shown here is derived from an EMBL/GenBank/DDBJ whole genome shotgun (WGS) entry which is preliminary data.</text>
</comment>
<keyword evidence="1 2" id="KW-0597">Phosphoprotein</keyword>
<dbReference type="InterPro" id="IPR050595">
    <property type="entry name" value="Bact_response_regulator"/>
</dbReference>
<dbReference type="Pfam" id="PF00072">
    <property type="entry name" value="Response_reg"/>
    <property type="match status" value="1"/>
</dbReference>
<feature type="modified residue" description="4-aspartylphosphate" evidence="2">
    <location>
        <position position="53"/>
    </location>
</feature>
<dbReference type="InterPro" id="IPR001789">
    <property type="entry name" value="Sig_transdc_resp-reg_receiver"/>
</dbReference>
<evidence type="ECO:0000313" key="4">
    <source>
        <dbReference type="EMBL" id="MBU5484675.1"/>
    </source>
</evidence>
<dbReference type="RefSeq" id="WP_216439136.1">
    <property type="nucleotide sequence ID" value="NZ_JAHLQF010000002.1"/>
</dbReference>
<name>A0ABS6EJP8_9CLOT</name>
<evidence type="ECO:0000256" key="1">
    <source>
        <dbReference type="ARBA" id="ARBA00022553"/>
    </source>
</evidence>
<organism evidence="4 5">
    <name type="scientific">Clostridium mobile</name>
    <dbReference type="NCBI Taxonomy" id="2841512"/>
    <lineage>
        <taxon>Bacteria</taxon>
        <taxon>Bacillati</taxon>
        <taxon>Bacillota</taxon>
        <taxon>Clostridia</taxon>
        <taxon>Eubacteriales</taxon>
        <taxon>Clostridiaceae</taxon>
        <taxon>Clostridium</taxon>
    </lineage>
</organism>
<reference evidence="4 5" key="1">
    <citation type="submission" date="2021-06" db="EMBL/GenBank/DDBJ databases">
        <authorList>
            <person name="Sun Q."/>
            <person name="Li D."/>
        </authorList>
    </citation>
    <scope>NUCLEOTIDE SEQUENCE [LARGE SCALE GENOMIC DNA]</scope>
    <source>
        <strain evidence="4 5">MSJ-11</strain>
    </source>
</reference>
<evidence type="ECO:0000256" key="2">
    <source>
        <dbReference type="PROSITE-ProRule" id="PRU00169"/>
    </source>
</evidence>
<evidence type="ECO:0000259" key="3">
    <source>
        <dbReference type="PROSITE" id="PS50110"/>
    </source>
</evidence>
<keyword evidence="5" id="KW-1185">Reference proteome</keyword>
<dbReference type="PROSITE" id="PS50110">
    <property type="entry name" value="RESPONSE_REGULATORY"/>
    <property type="match status" value="1"/>
</dbReference>
<dbReference type="PANTHER" id="PTHR44591">
    <property type="entry name" value="STRESS RESPONSE REGULATOR PROTEIN 1"/>
    <property type="match status" value="1"/>
</dbReference>
<proteinExistence type="predicted"/>